<feature type="transmembrane region" description="Helical" evidence="1">
    <location>
        <begin position="87"/>
        <end position="106"/>
    </location>
</feature>
<sequence>MNQAGFISSFIESYFIALGVLLGGALIGGIAAFLTGQPALTVISRLSSSLRIWAIVAAIGGTFDPIYEFEKGIFDGQTKDIFKQILLILSALGGAQTGALLIEWFTQEFISS</sequence>
<keyword evidence="1" id="KW-0472">Membrane</keyword>
<protein>
    <submittedName>
        <fullName evidence="2">Sporulation protein</fullName>
    </submittedName>
</protein>
<feature type="transmembrane region" description="Helical" evidence="1">
    <location>
        <begin position="14"/>
        <end position="36"/>
    </location>
</feature>
<dbReference type="Proteomes" id="UP000257144">
    <property type="component" value="Unassembled WGS sequence"/>
</dbReference>
<dbReference type="Pfam" id="PF14034">
    <property type="entry name" value="Spore_YtrH"/>
    <property type="match status" value="1"/>
</dbReference>
<evidence type="ECO:0000256" key="1">
    <source>
        <dbReference type="SAM" id="Phobius"/>
    </source>
</evidence>
<evidence type="ECO:0000313" key="2">
    <source>
        <dbReference type="EMBL" id="RDU36307.1"/>
    </source>
</evidence>
<keyword evidence="3" id="KW-1185">Reference proteome</keyword>
<dbReference type="OrthoDB" id="2381692at2"/>
<keyword evidence="1" id="KW-1133">Transmembrane helix</keyword>
<organism evidence="2 3">
    <name type="scientific">Neobacillus piezotolerans</name>
    <dbReference type="NCBI Taxonomy" id="2259171"/>
    <lineage>
        <taxon>Bacteria</taxon>
        <taxon>Bacillati</taxon>
        <taxon>Bacillota</taxon>
        <taxon>Bacilli</taxon>
        <taxon>Bacillales</taxon>
        <taxon>Bacillaceae</taxon>
        <taxon>Neobacillus</taxon>
    </lineage>
</organism>
<evidence type="ECO:0000313" key="3">
    <source>
        <dbReference type="Proteomes" id="UP000257144"/>
    </source>
</evidence>
<feature type="transmembrane region" description="Helical" evidence="1">
    <location>
        <begin position="48"/>
        <end position="67"/>
    </location>
</feature>
<dbReference type="AlphaFoldDB" id="A0A3D8GPP3"/>
<reference evidence="2 3" key="1">
    <citation type="submission" date="2018-07" db="EMBL/GenBank/DDBJ databases">
        <title>Bacillus sp. YLB-04 draft genome sequence.</title>
        <authorList>
            <person name="Yu L."/>
            <person name="Tang X."/>
        </authorList>
    </citation>
    <scope>NUCLEOTIDE SEQUENCE [LARGE SCALE GENOMIC DNA]</scope>
    <source>
        <strain evidence="2 3">YLB-04</strain>
    </source>
</reference>
<comment type="caution">
    <text evidence="2">The sequence shown here is derived from an EMBL/GenBank/DDBJ whole genome shotgun (WGS) entry which is preliminary data.</text>
</comment>
<name>A0A3D8GPP3_9BACI</name>
<proteinExistence type="predicted"/>
<gene>
    <name evidence="2" type="ORF">DRW41_14385</name>
</gene>
<dbReference type="InterPro" id="IPR025689">
    <property type="entry name" value="Spore_YtrH"/>
</dbReference>
<dbReference type="EMBL" id="QNQT01000006">
    <property type="protein sequence ID" value="RDU36307.1"/>
    <property type="molecule type" value="Genomic_DNA"/>
</dbReference>
<accession>A0A3D8GPP3</accession>
<keyword evidence="1" id="KW-0812">Transmembrane</keyword>